<dbReference type="EMBL" id="JAQLGM010000090">
    <property type="protein sequence ID" value="MDB2002750.1"/>
    <property type="molecule type" value="Genomic_DNA"/>
</dbReference>
<keyword evidence="1" id="KW-0812">Transmembrane</keyword>
<protein>
    <submittedName>
        <fullName evidence="3">SpoIID/LytB domain-containing protein</fullName>
    </submittedName>
</protein>
<dbReference type="InterPro" id="IPR013486">
    <property type="entry name" value="SpoIID/LytB"/>
</dbReference>
<dbReference type="GO" id="GO:0030435">
    <property type="term" value="P:sporulation resulting in formation of a cellular spore"/>
    <property type="evidence" value="ECO:0007669"/>
    <property type="project" value="InterPro"/>
</dbReference>
<dbReference type="EMBL" id="JAINVB010000001">
    <property type="protein sequence ID" value="MCK0085402.1"/>
    <property type="molecule type" value="Genomic_DNA"/>
</dbReference>
<dbReference type="GO" id="GO:0030288">
    <property type="term" value="C:outer membrane-bounded periplasmic space"/>
    <property type="evidence" value="ECO:0007669"/>
    <property type="project" value="TreeGrafter"/>
</dbReference>
<reference evidence="4" key="2">
    <citation type="submission" date="2023-01" db="EMBL/GenBank/DDBJ databases">
        <title>Human gut microbiome strain richness.</title>
        <authorList>
            <person name="Chen-Liaw A."/>
        </authorList>
    </citation>
    <scope>NUCLEOTIDE SEQUENCE</scope>
    <source>
        <strain evidence="4">B1_m1001713B170214d0_201011</strain>
    </source>
</reference>
<dbReference type="Proteomes" id="UP001300871">
    <property type="component" value="Unassembled WGS sequence"/>
</dbReference>
<dbReference type="Proteomes" id="UP001203136">
    <property type="component" value="Unassembled WGS sequence"/>
</dbReference>
<dbReference type="InterPro" id="IPR013693">
    <property type="entry name" value="SpoIID/LytB_N"/>
</dbReference>
<dbReference type="GeneID" id="57971164"/>
<comment type="caution">
    <text evidence="3">The sequence shown here is derived from an EMBL/GenBank/DDBJ whole genome shotgun (WGS) entry which is preliminary data.</text>
</comment>
<dbReference type="RefSeq" id="WP_003507453.1">
    <property type="nucleotide sequence ID" value="NZ_CABKPP010000002.1"/>
</dbReference>
<sequence>MRSKKMVYWTFLIPAIVVVLIIIIVKLDTADNYISRAMASKAMALALTDKEECQASQNENGSRLPAKLKEEWSAKYIDYLFEQGLIEEETVVDEDYASSPLTYGEAAFAAEQVSKGLSQALNISKKKYNKPMPKEEWWLFYPSFLKAADTQQAVQEVKLLLYGTPDNVKEAAPWTAYTSEGIMGFEGLSMDSYIDHEIKVLIRNGEMIHLSAVVSDEVVYRNVWLAPGEHKKMNLYIGTIIREFPSAKEVEEEEGGVLADVSLSKGKIKKLSLKKDTIEGKVLAVRDDSIEIEGYGEVRLDKDFKVYKTYGVVKEQKKKDILVGYNLEKFVVADKKICAALLVKSFSAKNIRVLVMDTGFSSIFHDKIILKADTPLHLEYGDSSEVIEAGSELVIKKDDERLLKGRLTVEPEDRQKGIKVASVSRQQGTPEYFGCFEISKESEGLLLVNEVDIEDYLTRVVPSEMPSSYEVEALKAQAVCARTYAYRQIQANAYSQYGAHVDDSTNYQVYNNIDSNERTNLAIKETDGEMVFYGDTPAETYYFSTSCGYTTDGTIWGADLKDVPYLQGIALTEDKKMEDMTKNEVFVPFIQGQGMKNYDSGYSMYRWSTTITNKKLAEKIDDIGTIQALFVTERGTGGIAKTVKVIGSEGEKVLKGQTQIRNMLGASDLVYKKNDGSTMTDWASLPSAFIAVDETARDEEKGTRTFTIWGGGYGHGVGMSQNGAQQMAKEGKTYKEILNFFYSDVDVRELTE</sequence>
<evidence type="ECO:0000256" key="1">
    <source>
        <dbReference type="SAM" id="Phobius"/>
    </source>
</evidence>
<dbReference type="InterPro" id="IPR051922">
    <property type="entry name" value="Bact_Sporulation_Assoc"/>
</dbReference>
<organism evidence="3 5">
    <name type="scientific">Clostridium symbiosum</name>
    <name type="common">Bacteroides symbiosus</name>
    <dbReference type="NCBI Taxonomy" id="1512"/>
    <lineage>
        <taxon>Bacteria</taxon>
        <taxon>Bacillati</taxon>
        <taxon>Bacillota</taxon>
        <taxon>Clostridia</taxon>
        <taxon>Lachnospirales</taxon>
        <taxon>Lachnospiraceae</taxon>
        <taxon>Otoolea</taxon>
    </lineage>
</organism>
<reference evidence="3" key="1">
    <citation type="journal article" date="2022" name="Cell Host Microbe">
        <title>Colonization of the live biotherapeutic product VE303 and modulation of the microbiota and metabolites in healthy volunteers.</title>
        <authorList>
            <person name="Dsouza M."/>
            <person name="Menon R."/>
            <person name="Crossette E."/>
            <person name="Bhattarai S.K."/>
            <person name="Schneider J."/>
            <person name="Kim Y.G."/>
            <person name="Reddy S."/>
            <person name="Caballero S."/>
            <person name="Felix C."/>
            <person name="Cornacchione L."/>
            <person name="Hendrickson J."/>
            <person name="Watson A.R."/>
            <person name="Minot S.S."/>
            <person name="Greenfield N."/>
            <person name="Schopf L."/>
            <person name="Szabady R."/>
            <person name="Patarroyo J."/>
            <person name="Smith W."/>
            <person name="Harrison P."/>
            <person name="Kuijper E.J."/>
            <person name="Kelly C.P."/>
            <person name="Olle B."/>
            <person name="Bobilev D."/>
            <person name="Silber J.L."/>
            <person name="Bucci V."/>
            <person name="Roberts B."/>
            <person name="Faith J."/>
            <person name="Norman J.M."/>
        </authorList>
    </citation>
    <scope>NUCLEOTIDE SEQUENCE</scope>
    <source>
        <strain evidence="3">VE303-04</strain>
    </source>
</reference>
<dbReference type="Pfam" id="PF08486">
    <property type="entry name" value="SpoIID"/>
    <property type="match status" value="1"/>
</dbReference>
<gene>
    <name evidence="3" type="ORF">K5I21_05865</name>
    <name evidence="4" type="ORF">PM006_21325</name>
</gene>
<keyword evidence="1" id="KW-0472">Membrane</keyword>
<evidence type="ECO:0000313" key="4">
    <source>
        <dbReference type="EMBL" id="MDB2002750.1"/>
    </source>
</evidence>
<feature type="domain" description="Sporulation stage II protein D amidase enhancer LytB N-terminal" evidence="2">
    <location>
        <begin position="443"/>
        <end position="533"/>
    </location>
</feature>
<dbReference type="PANTHER" id="PTHR30032">
    <property type="entry name" value="N-ACETYLMURAMOYL-L-ALANINE AMIDASE-RELATED"/>
    <property type="match status" value="1"/>
</dbReference>
<dbReference type="PANTHER" id="PTHR30032:SF4">
    <property type="entry name" value="AMIDASE ENHANCER"/>
    <property type="match status" value="1"/>
</dbReference>
<proteinExistence type="predicted"/>
<evidence type="ECO:0000313" key="5">
    <source>
        <dbReference type="Proteomes" id="UP001203136"/>
    </source>
</evidence>
<evidence type="ECO:0000313" key="3">
    <source>
        <dbReference type="EMBL" id="MCK0085402.1"/>
    </source>
</evidence>
<name>A0AAW5F058_CLOSY</name>
<accession>A0AAW5F058</accession>
<keyword evidence="1" id="KW-1133">Transmembrane helix</keyword>
<dbReference type="AlphaFoldDB" id="A0AAW5F058"/>
<dbReference type="NCBIfam" id="TIGR02669">
    <property type="entry name" value="SpoIID_LytB"/>
    <property type="match status" value="1"/>
</dbReference>
<evidence type="ECO:0000259" key="2">
    <source>
        <dbReference type="Pfam" id="PF08486"/>
    </source>
</evidence>
<feature type="transmembrane region" description="Helical" evidence="1">
    <location>
        <begin position="7"/>
        <end position="27"/>
    </location>
</feature>